<feature type="binding site" evidence="17">
    <location>
        <position position="381"/>
    </location>
    <ligand>
        <name>UDP-N-acetyl-alpha-D-glucosamine</name>
        <dbReference type="ChEBI" id="CHEBI:57705"/>
    </ligand>
</feature>
<evidence type="ECO:0000256" key="9">
    <source>
        <dbReference type="ARBA" id="ARBA00022960"/>
    </source>
</evidence>
<gene>
    <name evidence="17" type="primary">glmU</name>
    <name evidence="20" type="ORF">ATL40_2078</name>
</gene>
<dbReference type="Pfam" id="PF12804">
    <property type="entry name" value="NTP_transf_3"/>
    <property type="match status" value="1"/>
</dbReference>
<dbReference type="GO" id="GO:0009245">
    <property type="term" value="P:lipid A biosynthetic process"/>
    <property type="evidence" value="ECO:0007669"/>
    <property type="project" value="UniProtKB-UniRule"/>
</dbReference>
<dbReference type="Gene3D" id="3.90.550.10">
    <property type="entry name" value="Spore Coat Polysaccharide Biosynthesis Protein SpsA, Chain A"/>
    <property type="match status" value="1"/>
</dbReference>
<feature type="region of interest" description="Pyrophosphorylase" evidence="17">
    <location>
        <begin position="1"/>
        <end position="245"/>
    </location>
</feature>
<dbReference type="OrthoDB" id="9775031at2"/>
<comment type="catalytic activity">
    <reaction evidence="15 17">
        <text>N-acetyl-alpha-D-glucosamine 1-phosphate + UTP + H(+) = UDP-N-acetyl-alpha-D-glucosamine + diphosphate</text>
        <dbReference type="Rhea" id="RHEA:13509"/>
        <dbReference type="ChEBI" id="CHEBI:15378"/>
        <dbReference type="ChEBI" id="CHEBI:33019"/>
        <dbReference type="ChEBI" id="CHEBI:46398"/>
        <dbReference type="ChEBI" id="CHEBI:57705"/>
        <dbReference type="ChEBI" id="CHEBI:57776"/>
        <dbReference type="EC" id="2.7.7.23"/>
    </reaction>
</comment>
<comment type="subcellular location">
    <subcellularLocation>
        <location evidence="17">Cytoplasm</location>
    </subcellularLocation>
</comment>
<evidence type="ECO:0000256" key="5">
    <source>
        <dbReference type="ARBA" id="ARBA00022695"/>
    </source>
</evidence>
<comment type="similarity">
    <text evidence="2 17">In the N-terminal section; belongs to the N-acetylglucosamine-1-phosphate uridyltransferase family.</text>
</comment>
<comment type="caution">
    <text evidence="20">The sequence shown here is derived from an EMBL/GenBank/DDBJ whole genome shotgun (WGS) entry which is preliminary data.</text>
</comment>
<keyword evidence="4 17" id="KW-0808">Transferase</keyword>
<comment type="function">
    <text evidence="16 17">Catalyzes the last two sequential reactions in the de novo biosynthetic pathway for UDP-N-acetylglucosamine (UDP-GlcNAc). The C-terminal domain catalyzes the transfer of acetyl group from acetyl coenzyme A to glucosamine-1-phosphate (GlcN-1-P) to produce N-acetylglucosamine-1-phosphate (GlcNAc-1-P), which is converted into UDP-GlcNAc by the transfer of uridine 5-monophosphate (from uridine 5-triphosphate), a reaction catalyzed by the N-terminal domain.</text>
</comment>
<dbReference type="CDD" id="cd02540">
    <property type="entry name" value="GT2_GlmU_N_bac"/>
    <property type="match status" value="1"/>
</dbReference>
<protein>
    <recommendedName>
        <fullName evidence="17">Bifunctional protein GlmU</fullName>
    </recommendedName>
    <domain>
        <recommendedName>
            <fullName evidence="17">UDP-N-acetylglucosamine pyrophosphorylase</fullName>
            <ecNumber evidence="17">2.7.7.23</ecNumber>
        </recommendedName>
        <alternativeName>
            <fullName evidence="17">N-acetylglucosamine-1-phosphate uridyltransferase</fullName>
        </alternativeName>
    </domain>
    <domain>
        <recommendedName>
            <fullName evidence="17">Glucosamine-1-phosphate N-acetyltransferase</fullName>
            <ecNumber evidence="17">2.3.1.157</ecNumber>
        </recommendedName>
    </domain>
</protein>
<dbReference type="GO" id="GO:0000287">
    <property type="term" value="F:magnesium ion binding"/>
    <property type="evidence" value="ECO:0007669"/>
    <property type="project" value="UniProtKB-UniRule"/>
</dbReference>
<evidence type="ECO:0000256" key="18">
    <source>
        <dbReference type="SAM" id="MobiDB-lite"/>
    </source>
</evidence>
<organism evidence="20 21">
    <name type="scientific">Serinibacter salmoneus</name>
    <dbReference type="NCBI Taxonomy" id="556530"/>
    <lineage>
        <taxon>Bacteria</taxon>
        <taxon>Bacillati</taxon>
        <taxon>Actinomycetota</taxon>
        <taxon>Actinomycetes</taxon>
        <taxon>Micrococcales</taxon>
        <taxon>Beutenbergiaceae</taxon>
        <taxon>Serinibacter</taxon>
    </lineage>
</organism>
<feature type="binding site" evidence="17">
    <location>
        <begin position="401"/>
        <end position="402"/>
    </location>
    <ligand>
        <name>acetyl-CoA</name>
        <dbReference type="ChEBI" id="CHEBI:57288"/>
    </ligand>
</feature>
<feature type="binding site" evidence="17">
    <location>
        <begin position="12"/>
        <end position="15"/>
    </location>
    <ligand>
        <name>UDP-N-acetyl-alpha-D-glucosamine</name>
        <dbReference type="ChEBI" id="CHEBI:57705"/>
    </ligand>
</feature>
<evidence type="ECO:0000256" key="15">
    <source>
        <dbReference type="ARBA" id="ARBA00048493"/>
    </source>
</evidence>
<dbReference type="InterPro" id="IPR018357">
    <property type="entry name" value="Hexapep_transf_CS"/>
</dbReference>
<keyword evidence="6 17" id="KW-0479">Metal-binding</keyword>
<dbReference type="CDD" id="cd03353">
    <property type="entry name" value="LbH_GlmU_C"/>
    <property type="match status" value="1"/>
</dbReference>
<dbReference type="Gene3D" id="2.160.10.10">
    <property type="entry name" value="Hexapeptide repeat proteins"/>
    <property type="match status" value="1"/>
</dbReference>
<comment type="subunit">
    <text evidence="17">Homotrimer.</text>
</comment>
<evidence type="ECO:0000256" key="1">
    <source>
        <dbReference type="ARBA" id="ARBA00007707"/>
    </source>
</evidence>
<keyword evidence="12 17" id="KW-0012">Acyltransferase</keyword>
<evidence type="ECO:0000256" key="3">
    <source>
        <dbReference type="ARBA" id="ARBA00022490"/>
    </source>
</evidence>
<feature type="region of interest" description="N-acetyltransferase" evidence="17">
    <location>
        <begin position="267"/>
        <end position="503"/>
    </location>
</feature>
<evidence type="ECO:0000256" key="7">
    <source>
        <dbReference type="ARBA" id="ARBA00022737"/>
    </source>
</evidence>
<evidence type="ECO:0000256" key="11">
    <source>
        <dbReference type="ARBA" id="ARBA00023268"/>
    </source>
</evidence>
<dbReference type="UniPathway" id="UPA00973"/>
<feature type="binding site" evidence="17">
    <location>
        <position position="79"/>
    </location>
    <ligand>
        <name>UDP-N-acetyl-alpha-D-glucosamine</name>
        <dbReference type="ChEBI" id="CHEBI:57705"/>
    </ligand>
</feature>
<feature type="region of interest" description="Linker" evidence="17">
    <location>
        <begin position="246"/>
        <end position="266"/>
    </location>
</feature>
<dbReference type="InterPro" id="IPR011004">
    <property type="entry name" value="Trimer_LpxA-like_sf"/>
</dbReference>
<keyword evidence="9 17" id="KW-0133">Cell shape</keyword>
<feature type="compositionally biased region" description="Low complexity" evidence="18">
    <location>
        <begin position="471"/>
        <end position="503"/>
    </location>
</feature>
<dbReference type="NCBIfam" id="TIGR01173">
    <property type="entry name" value="glmU"/>
    <property type="match status" value="1"/>
</dbReference>
<dbReference type="GO" id="GO:0000902">
    <property type="term" value="P:cell morphogenesis"/>
    <property type="evidence" value="ECO:0007669"/>
    <property type="project" value="UniProtKB-UniRule"/>
</dbReference>
<dbReference type="AlphaFoldDB" id="A0A2A9D197"/>
<feature type="binding site" evidence="17">
    <location>
        <position position="112"/>
    </location>
    <ligand>
        <name>Mg(2+)</name>
        <dbReference type="ChEBI" id="CHEBI:18420"/>
    </ligand>
</feature>
<keyword evidence="13 17" id="KW-0961">Cell wall biogenesis/degradation</keyword>
<evidence type="ECO:0000256" key="17">
    <source>
        <dbReference type="HAMAP-Rule" id="MF_01631"/>
    </source>
</evidence>
<feature type="binding site" evidence="17">
    <location>
        <position position="348"/>
    </location>
    <ligand>
        <name>UDP-N-acetyl-alpha-D-glucosamine</name>
        <dbReference type="ChEBI" id="CHEBI:57705"/>
    </ligand>
</feature>
<dbReference type="GO" id="GO:0003977">
    <property type="term" value="F:UDP-N-acetylglucosamine diphosphorylase activity"/>
    <property type="evidence" value="ECO:0007669"/>
    <property type="project" value="UniProtKB-UniRule"/>
</dbReference>
<feature type="binding site" evidence="17">
    <location>
        <position position="26"/>
    </location>
    <ligand>
        <name>UDP-N-acetyl-alpha-D-glucosamine</name>
        <dbReference type="ChEBI" id="CHEBI:57705"/>
    </ligand>
</feature>
<accession>A0A2A9D197</accession>
<feature type="binding site" evidence="17">
    <location>
        <position position="420"/>
    </location>
    <ligand>
        <name>acetyl-CoA</name>
        <dbReference type="ChEBI" id="CHEBI:57288"/>
    </ligand>
</feature>
<dbReference type="Proteomes" id="UP000224915">
    <property type="component" value="Unassembled WGS sequence"/>
</dbReference>
<evidence type="ECO:0000256" key="12">
    <source>
        <dbReference type="ARBA" id="ARBA00023315"/>
    </source>
</evidence>
<comment type="pathway">
    <text evidence="17">Bacterial outer membrane biogenesis; LPS lipid A biosynthesis.</text>
</comment>
<dbReference type="GO" id="GO:0009252">
    <property type="term" value="P:peptidoglycan biosynthetic process"/>
    <property type="evidence" value="ECO:0007669"/>
    <property type="project" value="UniProtKB-UniRule"/>
</dbReference>
<comment type="similarity">
    <text evidence="1 17">In the C-terminal section; belongs to the transferase hexapeptide repeat family.</text>
</comment>
<comment type="pathway">
    <text evidence="17">Nucleotide-sugar biosynthesis; UDP-N-acetyl-alpha-D-glucosamine biosynthesis; UDP-N-acetyl-alpha-D-glucosamine from N-acetyl-alpha-D-glucosamine 1-phosphate: step 1/1.</text>
</comment>
<evidence type="ECO:0000256" key="8">
    <source>
        <dbReference type="ARBA" id="ARBA00022842"/>
    </source>
</evidence>
<comment type="cofactor">
    <cofactor evidence="17">
        <name>Mg(2+)</name>
        <dbReference type="ChEBI" id="CHEBI:18420"/>
    </cofactor>
    <text evidence="17">Binds 1 Mg(2+) ion per subunit.</text>
</comment>
<dbReference type="GO" id="GO:0071555">
    <property type="term" value="P:cell wall organization"/>
    <property type="evidence" value="ECO:0007669"/>
    <property type="project" value="UniProtKB-KW"/>
</dbReference>
<keyword evidence="11 17" id="KW-0511">Multifunctional enzyme</keyword>
<evidence type="ECO:0000256" key="16">
    <source>
        <dbReference type="ARBA" id="ARBA00049628"/>
    </source>
</evidence>
<keyword evidence="7 17" id="KW-0677">Repeat</keyword>
<dbReference type="InterPro" id="IPR025877">
    <property type="entry name" value="MobA-like_NTP_Trfase"/>
</dbReference>
<feature type="binding site" evidence="17">
    <location>
        <position position="395"/>
    </location>
    <ligand>
        <name>acetyl-CoA</name>
        <dbReference type="ChEBI" id="CHEBI:57288"/>
    </ligand>
</feature>
<feature type="region of interest" description="Disordered" evidence="18">
    <location>
        <begin position="461"/>
        <end position="503"/>
    </location>
</feature>
<feature type="active site" description="Proton acceptor" evidence="17">
    <location>
        <position position="378"/>
    </location>
</feature>
<comment type="catalytic activity">
    <reaction evidence="14 17">
        <text>alpha-D-glucosamine 1-phosphate + acetyl-CoA = N-acetyl-alpha-D-glucosamine 1-phosphate + CoA + H(+)</text>
        <dbReference type="Rhea" id="RHEA:13725"/>
        <dbReference type="ChEBI" id="CHEBI:15378"/>
        <dbReference type="ChEBI" id="CHEBI:57287"/>
        <dbReference type="ChEBI" id="CHEBI:57288"/>
        <dbReference type="ChEBI" id="CHEBI:57776"/>
        <dbReference type="ChEBI" id="CHEBI:58516"/>
        <dbReference type="EC" id="2.3.1.157"/>
    </reaction>
</comment>
<dbReference type="InterPro" id="IPR005882">
    <property type="entry name" value="Bifunctional_GlmU"/>
</dbReference>
<feature type="binding site" evidence="17">
    <location>
        <position position="165"/>
    </location>
    <ligand>
        <name>UDP-N-acetyl-alpha-D-glucosamine</name>
        <dbReference type="ChEBI" id="CHEBI:57705"/>
    </ligand>
</feature>
<evidence type="ECO:0000256" key="10">
    <source>
        <dbReference type="ARBA" id="ARBA00022984"/>
    </source>
</evidence>
<dbReference type="EMBL" id="PDJD01000001">
    <property type="protein sequence ID" value="PFG20478.1"/>
    <property type="molecule type" value="Genomic_DNA"/>
</dbReference>
<dbReference type="InterPro" id="IPR050065">
    <property type="entry name" value="GlmU-like"/>
</dbReference>
<dbReference type="GO" id="GO:0006048">
    <property type="term" value="P:UDP-N-acetylglucosamine biosynthetic process"/>
    <property type="evidence" value="ECO:0007669"/>
    <property type="project" value="UniProtKB-UniPathway"/>
</dbReference>
<keyword evidence="21" id="KW-1185">Reference proteome</keyword>
<keyword evidence="10 17" id="KW-0573">Peptidoglycan synthesis</keyword>
<feature type="binding site" evidence="17">
    <location>
        <position position="366"/>
    </location>
    <ligand>
        <name>UDP-N-acetyl-alpha-D-glucosamine</name>
        <dbReference type="ChEBI" id="CHEBI:57705"/>
    </ligand>
</feature>
<evidence type="ECO:0000313" key="21">
    <source>
        <dbReference type="Proteomes" id="UP000224915"/>
    </source>
</evidence>
<dbReference type="PROSITE" id="PS00101">
    <property type="entry name" value="HEXAPEP_TRANSFERASES"/>
    <property type="match status" value="1"/>
</dbReference>
<keyword evidence="8 17" id="KW-0460">Magnesium</keyword>
<evidence type="ECO:0000256" key="13">
    <source>
        <dbReference type="ARBA" id="ARBA00023316"/>
    </source>
</evidence>
<dbReference type="InterPro" id="IPR038009">
    <property type="entry name" value="GlmU_C_LbH"/>
</dbReference>
<reference evidence="20 21" key="1">
    <citation type="submission" date="2017-10" db="EMBL/GenBank/DDBJ databases">
        <title>Sequencing the genomes of 1000 actinobacteria strains.</title>
        <authorList>
            <person name="Klenk H.-P."/>
        </authorList>
    </citation>
    <scope>NUCLEOTIDE SEQUENCE [LARGE SCALE GENOMIC DNA]</scope>
    <source>
        <strain evidence="20 21">DSM 21801</strain>
    </source>
</reference>
<dbReference type="PANTHER" id="PTHR43584">
    <property type="entry name" value="NUCLEOTIDYL TRANSFERASE"/>
    <property type="match status" value="1"/>
</dbReference>
<feature type="binding site" evidence="17">
    <location>
        <position position="455"/>
    </location>
    <ligand>
        <name>acetyl-CoA</name>
        <dbReference type="ChEBI" id="CHEBI:57288"/>
    </ligand>
</feature>
<dbReference type="HAMAP" id="MF_01631">
    <property type="entry name" value="GlmU"/>
    <property type="match status" value="1"/>
</dbReference>
<evidence type="ECO:0000259" key="19">
    <source>
        <dbReference type="Pfam" id="PF12804"/>
    </source>
</evidence>
<evidence type="ECO:0000256" key="6">
    <source>
        <dbReference type="ARBA" id="ARBA00022723"/>
    </source>
</evidence>
<keyword evidence="3 17" id="KW-0963">Cytoplasm</keyword>
<feature type="binding site" evidence="17">
    <location>
        <position position="243"/>
    </location>
    <ligand>
        <name>UDP-N-acetyl-alpha-D-glucosamine</name>
        <dbReference type="ChEBI" id="CHEBI:57705"/>
    </ligand>
</feature>
<feature type="binding site" evidence="17">
    <location>
        <position position="392"/>
    </location>
    <ligand>
        <name>UDP-N-acetyl-alpha-D-glucosamine</name>
        <dbReference type="ChEBI" id="CHEBI:57705"/>
    </ligand>
</feature>
<feature type="binding site" evidence="17">
    <location>
        <begin position="84"/>
        <end position="85"/>
    </location>
    <ligand>
        <name>UDP-N-acetyl-alpha-D-glucosamine</name>
        <dbReference type="ChEBI" id="CHEBI:57705"/>
    </ligand>
</feature>
<dbReference type="GO" id="GO:0005737">
    <property type="term" value="C:cytoplasm"/>
    <property type="evidence" value="ECO:0007669"/>
    <property type="project" value="UniProtKB-SubCell"/>
</dbReference>
<dbReference type="InterPro" id="IPR029044">
    <property type="entry name" value="Nucleotide-diphossugar_trans"/>
</dbReference>
<evidence type="ECO:0000256" key="4">
    <source>
        <dbReference type="ARBA" id="ARBA00022679"/>
    </source>
</evidence>
<feature type="binding site" evidence="17">
    <location>
        <position position="149"/>
    </location>
    <ligand>
        <name>UDP-N-acetyl-alpha-D-glucosamine</name>
        <dbReference type="ChEBI" id="CHEBI:57705"/>
    </ligand>
</feature>
<feature type="binding site" evidence="17">
    <location>
        <position position="180"/>
    </location>
    <ligand>
        <name>UDP-N-acetyl-alpha-D-glucosamine</name>
        <dbReference type="ChEBI" id="CHEBI:57705"/>
    </ligand>
</feature>
<evidence type="ECO:0000313" key="20">
    <source>
        <dbReference type="EMBL" id="PFG20478.1"/>
    </source>
</evidence>
<dbReference type="GO" id="GO:0016020">
    <property type="term" value="C:membrane"/>
    <property type="evidence" value="ECO:0007669"/>
    <property type="project" value="GOC"/>
</dbReference>
<comment type="caution">
    <text evidence="17">Lacks conserved residue(s) required for the propagation of feature annotation.</text>
</comment>
<dbReference type="SUPFAM" id="SSF53448">
    <property type="entry name" value="Nucleotide-diphospho-sugar transferases"/>
    <property type="match status" value="1"/>
</dbReference>
<dbReference type="GO" id="GO:0019134">
    <property type="term" value="F:glucosamine-1-phosphate N-acetyltransferase activity"/>
    <property type="evidence" value="ECO:0007669"/>
    <property type="project" value="UniProtKB-UniRule"/>
</dbReference>
<name>A0A2A9D197_9MICO</name>
<dbReference type="EC" id="2.7.7.23" evidence="17"/>
<dbReference type="NCBIfam" id="NF010932">
    <property type="entry name" value="PRK14352.1"/>
    <property type="match status" value="1"/>
</dbReference>
<dbReference type="RefSeq" id="WP_098469448.1">
    <property type="nucleotide sequence ID" value="NZ_PDJD01000001.1"/>
</dbReference>
<keyword evidence="5 17" id="KW-0548">Nucleotidyltransferase</keyword>
<feature type="binding site" evidence="17">
    <location>
        <position position="438"/>
    </location>
    <ligand>
        <name>acetyl-CoA</name>
        <dbReference type="ChEBI" id="CHEBI:57288"/>
    </ligand>
</feature>
<dbReference type="GO" id="GO:0008360">
    <property type="term" value="P:regulation of cell shape"/>
    <property type="evidence" value="ECO:0007669"/>
    <property type="project" value="UniProtKB-KW"/>
</dbReference>
<dbReference type="PANTHER" id="PTHR43584:SF3">
    <property type="entry name" value="BIFUNCTIONAL PROTEIN GLMU"/>
    <property type="match status" value="1"/>
</dbReference>
<feature type="binding site" evidence="17">
    <location>
        <position position="243"/>
    </location>
    <ligand>
        <name>Mg(2+)</name>
        <dbReference type="ChEBI" id="CHEBI:18420"/>
    </ligand>
</feature>
<evidence type="ECO:0000256" key="14">
    <source>
        <dbReference type="ARBA" id="ARBA00048247"/>
    </source>
</evidence>
<comment type="pathway">
    <text evidence="17">Nucleotide-sugar biosynthesis; UDP-N-acetyl-alpha-D-glucosamine biosynthesis; N-acetyl-alpha-D-glucosamine 1-phosphate from alpha-D-glucosamine 6-phosphate (route II): step 2/2.</text>
</comment>
<dbReference type="EC" id="2.3.1.157" evidence="17"/>
<sequence length="503" mass="51699">MTQQRPAAVIVLAAGEGTRMKSATPKVMHAIGGRTLLGHVVATARELDPQRLCVVVRHQGEAVAAHAQEVDGAVEIAWQDEVKGTGRAAWCAMQALESSGVLEGPVLVLAGDVPLLDSATLGQLLEAHAAGGNAVTALTTRVEDPTGYGRIVREEGTGLLARIVEERDASQAERAITEINTSVYAFDADVLRDGLARLTDPTSGATANAQGEVYLTDVVAIARETRPVRAVETDDAISVEGVNDRVQLAALGAELNRRTLESAMREGVTVVDPGSTWIDVTVTLEADVTLLPGVQLHGVTHAEGGAVIGPDSTLTDVRVGADAHVVRSHAIGAVLEAGVSVGPFAHLRPGTVVGPGAKVGGFVETKNAVIGAGTKVPHLSYVGDVTIGESTNIGAGVIVANYDGETKNHTEIGSHAFVGSDSVLVAPLTVADGAFVAAGSVVTRDVGPGDLAVARGQQRSIPGWVQRRRPQSASARAARDAAATAQAPPAQPAETDPTTEPQA</sequence>
<evidence type="ECO:0000256" key="2">
    <source>
        <dbReference type="ARBA" id="ARBA00007947"/>
    </source>
</evidence>
<dbReference type="UniPathway" id="UPA00113">
    <property type="reaction ID" value="UER00532"/>
</dbReference>
<proteinExistence type="inferred from homology"/>
<dbReference type="SUPFAM" id="SSF51161">
    <property type="entry name" value="Trimeric LpxA-like enzymes"/>
    <property type="match status" value="1"/>
</dbReference>
<feature type="domain" description="MobA-like NTP transferase" evidence="19">
    <location>
        <begin position="9"/>
        <end position="150"/>
    </location>
</feature>